<dbReference type="NCBIfam" id="NF047360">
    <property type="entry name" value="tail_chap_PVL"/>
    <property type="match status" value="1"/>
</dbReference>
<reference evidence="2 4" key="2">
    <citation type="journal article" date="2016" name="Front. Microbiol.">
        <title>Industrial Acetogenic Biocatalysts: A Comparative Metabolic and Genomic Analysis.</title>
        <authorList>
            <person name="Bengelsdorf F."/>
            <person name="Poehlein A."/>
            <person name="Sonja S."/>
            <person name="Erz C."/>
            <person name="Hummel T."/>
            <person name="Hoffmeister S."/>
            <person name="Daniel R."/>
            <person name="Durre P."/>
        </authorList>
    </citation>
    <scope>NUCLEOTIDE SEQUENCE [LARGE SCALE GENOMIC DNA]</scope>
    <source>
        <strain evidence="2 4">PTA-10522</strain>
    </source>
</reference>
<name>A0A166TTT0_9CLOT</name>
<dbReference type="Pfam" id="PF23857">
    <property type="entry name" value="Phage_TAC_19"/>
    <property type="match status" value="1"/>
</dbReference>
<comment type="caution">
    <text evidence="1">The sequence shown here is derived from an EMBL/GenBank/DDBJ whole genome shotgun (WGS) entry which is preliminary data.</text>
</comment>
<dbReference type="EMBL" id="LITQ01000008">
    <property type="protein sequence ID" value="OAA94083.1"/>
    <property type="molecule type" value="Genomic_DNA"/>
</dbReference>
<dbReference type="InterPro" id="IPR057006">
    <property type="entry name" value="Phage_TAC_19"/>
</dbReference>
<proteinExistence type="predicted"/>
<dbReference type="Proteomes" id="UP000077384">
    <property type="component" value="Unassembled WGS sequence"/>
</dbReference>
<keyword evidence="4" id="KW-1185">Reference proteome</keyword>
<evidence type="ECO:0000313" key="2">
    <source>
        <dbReference type="EMBL" id="OBR96645.1"/>
    </source>
</evidence>
<dbReference type="RefSeq" id="WP_082853501.1">
    <property type="nucleotide sequence ID" value="NZ_LITQ01000008.1"/>
</dbReference>
<dbReference type="AlphaFoldDB" id="A0A166TTT0"/>
<evidence type="ECO:0000313" key="3">
    <source>
        <dbReference type="Proteomes" id="UP000077384"/>
    </source>
</evidence>
<reference evidence="1 3" key="1">
    <citation type="journal article" date="2015" name="Biotechnol. Bioeng.">
        <title>Genome sequence and phenotypic characterization of Caulobacter segnis.</title>
        <authorList>
            <person name="Patel S."/>
            <person name="Fletcher B."/>
            <person name="Scott D.C."/>
            <person name="Ely B."/>
        </authorList>
    </citation>
    <scope>NUCLEOTIDE SEQUENCE [LARGE SCALE GENOMIC DNA]</scope>
    <source>
        <strain evidence="1 3">PS02</strain>
    </source>
</reference>
<evidence type="ECO:0000313" key="1">
    <source>
        <dbReference type="EMBL" id="OAA94083.1"/>
    </source>
</evidence>
<protein>
    <submittedName>
        <fullName evidence="1">Uncharacterized protein</fullName>
    </submittedName>
</protein>
<dbReference type="PATRIC" id="fig|1705578.3.peg.3647"/>
<organism evidence="1 3">
    <name type="scientific">Clostridium coskatii</name>
    <dbReference type="NCBI Taxonomy" id="1705578"/>
    <lineage>
        <taxon>Bacteria</taxon>
        <taxon>Bacillati</taxon>
        <taxon>Bacillota</taxon>
        <taxon>Clostridia</taxon>
        <taxon>Eubacteriales</taxon>
        <taxon>Clostridiaceae</taxon>
        <taxon>Clostridium</taxon>
    </lineage>
</organism>
<accession>A0A166TTT0</accession>
<dbReference type="EMBL" id="LROR01000032">
    <property type="protein sequence ID" value="OBR96645.1"/>
    <property type="molecule type" value="Genomic_DNA"/>
</dbReference>
<dbReference type="Proteomes" id="UP000093694">
    <property type="component" value="Unassembled WGS sequence"/>
</dbReference>
<evidence type="ECO:0000313" key="4">
    <source>
        <dbReference type="Proteomes" id="UP000093694"/>
    </source>
</evidence>
<sequence>MKDIKIIKIKLNDKEYIMPRPKARVIRDTLAFLNDTKINYANVKPEDLDKIAEYICDTFGKQFSIDDVYDGLDAKDIKPKFDECVNAVISNLGLHLNKIPNSETPEEKEK</sequence>
<gene>
    <name evidence="2" type="ORF">CLCOS_08070</name>
    <name evidence="1" type="ORF">WX73_03653</name>
</gene>